<evidence type="ECO:0000313" key="2">
    <source>
        <dbReference type="Proteomes" id="UP001057452"/>
    </source>
</evidence>
<comment type="caution">
    <text evidence="1">The sequence shown here is derived from an EMBL/GenBank/DDBJ whole genome shotgun (WGS) entry which is preliminary data.</text>
</comment>
<protein>
    <submittedName>
        <fullName evidence="1">Uncharacterized protein</fullName>
    </submittedName>
</protein>
<proteinExistence type="predicted"/>
<dbReference type="Proteomes" id="UP001057452">
    <property type="component" value="Chromosome 15"/>
</dbReference>
<gene>
    <name evidence="1" type="ORF">KUCAC02_025335</name>
</gene>
<dbReference type="EMBL" id="CM043799">
    <property type="protein sequence ID" value="KAI4803674.1"/>
    <property type="molecule type" value="Genomic_DNA"/>
</dbReference>
<accession>A0ACB9VTM4</accession>
<keyword evidence="2" id="KW-1185">Reference proteome</keyword>
<organism evidence="1 2">
    <name type="scientific">Chaenocephalus aceratus</name>
    <name type="common">Blackfin icefish</name>
    <name type="synonym">Chaenichthys aceratus</name>
    <dbReference type="NCBI Taxonomy" id="36190"/>
    <lineage>
        <taxon>Eukaryota</taxon>
        <taxon>Metazoa</taxon>
        <taxon>Chordata</taxon>
        <taxon>Craniata</taxon>
        <taxon>Vertebrata</taxon>
        <taxon>Euteleostomi</taxon>
        <taxon>Actinopterygii</taxon>
        <taxon>Neopterygii</taxon>
        <taxon>Teleostei</taxon>
        <taxon>Neoteleostei</taxon>
        <taxon>Acanthomorphata</taxon>
        <taxon>Eupercaria</taxon>
        <taxon>Perciformes</taxon>
        <taxon>Notothenioidei</taxon>
        <taxon>Channichthyidae</taxon>
        <taxon>Chaenocephalus</taxon>
    </lineage>
</organism>
<evidence type="ECO:0000313" key="1">
    <source>
        <dbReference type="EMBL" id="KAI4803674.1"/>
    </source>
</evidence>
<reference evidence="1" key="1">
    <citation type="submission" date="2022-05" db="EMBL/GenBank/DDBJ databases">
        <title>Chromosome-level genome of Chaenocephalus aceratus.</title>
        <authorList>
            <person name="Park H."/>
        </authorList>
    </citation>
    <scope>NUCLEOTIDE SEQUENCE</scope>
    <source>
        <strain evidence="1">KU_202001</strain>
    </source>
</reference>
<name>A0ACB9VTM4_CHAAC</name>
<sequence>MLSDACCKLKGQKRLLTLEKEELEDLKDDDLEEIKKELSKTGQEKALLESKASQRLSKRVNRMIGRIGKIIGELEKDKVILDGQMESGTTPPVGENLISIDELISVMRQIQNIPEHKLQSIAESLDDNKDGKIDIDDVIKVVELIDKEDIDISTSQVADIMVMLQKEEKLIEKEKAKEKAEKEAATFNN</sequence>